<sequence>MRLYTTEHSLIYMQFDYRDFEKYHNGMMDKTEATRFLEWLESPEGEKSFQKWLENDWDTYSRVEPQKITLSKSQTNRGGIKIRRYWQNIAAAVLLVLTAIFVFYLNRDSDPPAEYQTSIQPTDIVKSAPKGKKTTVTLSDGSKVYLNSESEIHYLSNFRDERTLKLNGEAFFEVVSDSLKPFTVITDGVSTIALGTSFNINAYKDKGEIFIGLASGKIVIETAQSANGKLLVKPGEGVGYGLESGALFKKEIDINKIGQWKSGILEFENMPLDEVLQTLERWYDVEIQVERNKSIPKELCTGRFKPNEYLTNVLESLSHAIDFDYSIDKKKVVLNFK</sequence>
<dbReference type="Pfam" id="PF04773">
    <property type="entry name" value="FecR"/>
    <property type="match status" value="1"/>
</dbReference>
<dbReference type="PIRSF" id="PIRSF018266">
    <property type="entry name" value="FecR"/>
    <property type="match status" value="1"/>
</dbReference>
<dbReference type="PANTHER" id="PTHR30273:SF2">
    <property type="entry name" value="PROTEIN FECR"/>
    <property type="match status" value="1"/>
</dbReference>
<keyword evidence="1" id="KW-0812">Transmembrane</keyword>
<comment type="caution">
    <text evidence="4">The sequence shown here is derived from an EMBL/GenBank/DDBJ whole genome shotgun (WGS) entry which is preliminary data.</text>
</comment>
<evidence type="ECO:0000259" key="3">
    <source>
        <dbReference type="Pfam" id="PF16344"/>
    </source>
</evidence>
<organism evidence="4 5">
    <name type="scientific">Mongoliibacter ruber</name>
    <dbReference type="NCBI Taxonomy" id="1750599"/>
    <lineage>
        <taxon>Bacteria</taxon>
        <taxon>Pseudomonadati</taxon>
        <taxon>Bacteroidota</taxon>
        <taxon>Cytophagia</taxon>
        <taxon>Cytophagales</taxon>
        <taxon>Cyclobacteriaceae</taxon>
        <taxon>Mongoliibacter</taxon>
    </lineage>
</organism>
<accession>A0A2T0WEG8</accession>
<dbReference type="EMBL" id="PVTR01000014">
    <property type="protein sequence ID" value="PRY85109.1"/>
    <property type="molecule type" value="Genomic_DNA"/>
</dbReference>
<protein>
    <submittedName>
        <fullName evidence="4">Ferric-dicitrate binding protein FerR (Iron transport regulator)</fullName>
    </submittedName>
</protein>
<dbReference type="InterPro" id="IPR012373">
    <property type="entry name" value="Ferrdict_sens_TM"/>
</dbReference>
<dbReference type="Gene3D" id="2.60.120.1440">
    <property type="match status" value="1"/>
</dbReference>
<feature type="domain" description="FecR protein" evidence="2">
    <location>
        <begin position="129"/>
        <end position="218"/>
    </location>
</feature>
<feature type="transmembrane region" description="Helical" evidence="1">
    <location>
        <begin position="85"/>
        <end position="105"/>
    </location>
</feature>
<dbReference type="AlphaFoldDB" id="A0A2T0WEG8"/>
<dbReference type="Gene3D" id="3.55.50.30">
    <property type="match status" value="1"/>
</dbReference>
<keyword evidence="1" id="KW-1133">Transmembrane helix</keyword>
<dbReference type="Pfam" id="PF16344">
    <property type="entry name" value="FecR_C"/>
    <property type="match status" value="1"/>
</dbReference>
<dbReference type="OrthoDB" id="1099916at2"/>
<feature type="domain" description="Protein FecR C-terminal" evidence="3">
    <location>
        <begin position="265"/>
        <end position="333"/>
    </location>
</feature>
<keyword evidence="1" id="KW-0472">Membrane</keyword>
<gene>
    <name evidence="4" type="ORF">CLW00_11416</name>
</gene>
<reference evidence="4 5" key="1">
    <citation type="submission" date="2018-03" db="EMBL/GenBank/DDBJ databases">
        <title>Genomic Encyclopedia of Archaeal and Bacterial Type Strains, Phase II (KMG-II): from individual species to whole genera.</title>
        <authorList>
            <person name="Goeker M."/>
        </authorList>
    </citation>
    <scope>NUCLEOTIDE SEQUENCE [LARGE SCALE GENOMIC DNA]</scope>
    <source>
        <strain evidence="4 5">DSM 27929</strain>
    </source>
</reference>
<dbReference type="InterPro" id="IPR006860">
    <property type="entry name" value="FecR"/>
</dbReference>
<evidence type="ECO:0000313" key="5">
    <source>
        <dbReference type="Proteomes" id="UP000238157"/>
    </source>
</evidence>
<evidence type="ECO:0000256" key="1">
    <source>
        <dbReference type="SAM" id="Phobius"/>
    </source>
</evidence>
<keyword evidence="5" id="KW-1185">Reference proteome</keyword>
<dbReference type="GO" id="GO:0016989">
    <property type="term" value="F:sigma factor antagonist activity"/>
    <property type="evidence" value="ECO:0007669"/>
    <property type="project" value="TreeGrafter"/>
</dbReference>
<dbReference type="Proteomes" id="UP000238157">
    <property type="component" value="Unassembled WGS sequence"/>
</dbReference>
<dbReference type="PANTHER" id="PTHR30273">
    <property type="entry name" value="PERIPLASMIC SIGNAL SENSOR AND SIGMA FACTOR ACTIVATOR FECR-RELATED"/>
    <property type="match status" value="1"/>
</dbReference>
<evidence type="ECO:0000259" key="2">
    <source>
        <dbReference type="Pfam" id="PF04773"/>
    </source>
</evidence>
<name>A0A2T0WEG8_9BACT</name>
<evidence type="ECO:0000313" key="4">
    <source>
        <dbReference type="EMBL" id="PRY85109.1"/>
    </source>
</evidence>
<dbReference type="InterPro" id="IPR032508">
    <property type="entry name" value="FecR_C"/>
</dbReference>
<proteinExistence type="predicted"/>